<dbReference type="EnsemblPlants" id="OGLUM01G14150.2">
    <property type="protein sequence ID" value="OGLUM01G14150.2"/>
    <property type="gene ID" value="OGLUM01G14150"/>
</dbReference>
<sequence length="88" mass="10216">MTKLPKKQGKQDQETCKFLKWFEEDKVVEGAKRMRTARHVSPSWLLQTYSPTDKTSRSLLQRIKEDSIEADEALSPGIVDTERLRPLL</sequence>
<dbReference type="AlphaFoldDB" id="A0A0D9Y794"/>
<dbReference type="HOGENOM" id="CLU_2472683_0_0_1"/>
<keyword evidence="2" id="KW-1185">Reference proteome</keyword>
<organism evidence="1">
    <name type="scientific">Oryza glumipatula</name>
    <dbReference type="NCBI Taxonomy" id="40148"/>
    <lineage>
        <taxon>Eukaryota</taxon>
        <taxon>Viridiplantae</taxon>
        <taxon>Streptophyta</taxon>
        <taxon>Embryophyta</taxon>
        <taxon>Tracheophyta</taxon>
        <taxon>Spermatophyta</taxon>
        <taxon>Magnoliopsida</taxon>
        <taxon>Liliopsida</taxon>
        <taxon>Poales</taxon>
        <taxon>Poaceae</taxon>
        <taxon>BOP clade</taxon>
        <taxon>Oryzoideae</taxon>
        <taxon>Oryzeae</taxon>
        <taxon>Oryzinae</taxon>
        <taxon>Oryza</taxon>
    </lineage>
</organism>
<name>A0A0D9Y794_9ORYZ</name>
<reference evidence="1" key="1">
    <citation type="submission" date="2013-08" db="EMBL/GenBank/DDBJ databases">
        <title>Oryza genome evolution.</title>
        <authorList>
            <person name="Wing R.A."/>
            <person name="Panaud O."/>
            <person name="Oliveira A.C."/>
        </authorList>
    </citation>
    <scope>NUCLEOTIDE SEQUENCE</scope>
</reference>
<dbReference type="Proteomes" id="UP000026961">
    <property type="component" value="Chromosome 1"/>
</dbReference>
<evidence type="ECO:0000313" key="1">
    <source>
        <dbReference type="EnsemblPlants" id="OGLUM01G14150.2"/>
    </source>
</evidence>
<dbReference type="Gramene" id="OGLUM01G14150.2">
    <property type="protein sequence ID" value="OGLUM01G14150.2"/>
    <property type="gene ID" value="OGLUM01G14150"/>
</dbReference>
<proteinExistence type="predicted"/>
<reference evidence="1" key="2">
    <citation type="submission" date="2015-04" db="UniProtKB">
        <authorList>
            <consortium name="EnsemblPlants"/>
        </authorList>
    </citation>
    <scope>IDENTIFICATION</scope>
</reference>
<protein>
    <submittedName>
        <fullName evidence="1">Uncharacterized protein</fullName>
    </submittedName>
</protein>
<evidence type="ECO:0000313" key="2">
    <source>
        <dbReference type="Proteomes" id="UP000026961"/>
    </source>
</evidence>
<accession>A0A0D9Y794</accession>
<reference evidence="1" key="3">
    <citation type="submission" date="2018-05" db="EMBL/GenBank/DDBJ databases">
        <title>OgluRS3 (Oryza glumaepatula Reference Sequence Version 3).</title>
        <authorList>
            <person name="Zhang J."/>
            <person name="Kudrna D."/>
            <person name="Lee S."/>
            <person name="Talag J."/>
            <person name="Welchert J."/>
            <person name="Wing R.A."/>
        </authorList>
    </citation>
    <scope>NUCLEOTIDE SEQUENCE [LARGE SCALE GENOMIC DNA]</scope>
</reference>